<evidence type="ECO:0000256" key="16">
    <source>
        <dbReference type="SAM" id="MobiDB-lite"/>
    </source>
</evidence>
<dbReference type="GO" id="GO:0006364">
    <property type="term" value="P:rRNA processing"/>
    <property type="evidence" value="ECO:0007669"/>
    <property type="project" value="UniProtKB-UniRule"/>
</dbReference>
<evidence type="ECO:0000256" key="14">
    <source>
        <dbReference type="ARBA" id="ARBA00022884"/>
    </source>
</evidence>
<dbReference type="GO" id="GO:0008033">
    <property type="term" value="P:tRNA processing"/>
    <property type="evidence" value="ECO:0007669"/>
    <property type="project" value="UniProtKB-KW"/>
</dbReference>
<keyword evidence="6 15" id="KW-0698">rRNA processing</keyword>
<keyword evidence="8 15" id="KW-0819">tRNA processing</keyword>
<keyword evidence="11 15" id="KW-0255">Endonuclease</keyword>
<dbReference type="GO" id="GO:0046872">
    <property type="term" value="F:metal ion binding"/>
    <property type="evidence" value="ECO:0007669"/>
    <property type="project" value="UniProtKB-KW"/>
</dbReference>
<evidence type="ECO:0000256" key="2">
    <source>
        <dbReference type="ARBA" id="ARBA00004496"/>
    </source>
</evidence>
<comment type="similarity">
    <text evidence="3">Belongs to the ribonuclease III family.</text>
</comment>
<dbReference type="GO" id="GO:0005737">
    <property type="term" value="C:cytoplasm"/>
    <property type="evidence" value="ECO:0007669"/>
    <property type="project" value="UniProtKB-SubCell"/>
</dbReference>
<dbReference type="EC" id="3.1.26.3" evidence="15"/>
<feature type="compositionally biased region" description="Low complexity" evidence="16">
    <location>
        <begin position="233"/>
        <end position="242"/>
    </location>
</feature>
<feature type="domain" description="DRBM" evidence="17">
    <location>
        <begin position="176"/>
        <end position="245"/>
    </location>
</feature>
<dbReference type="Proteomes" id="UP000179266">
    <property type="component" value="Unassembled WGS sequence"/>
</dbReference>
<keyword evidence="10 15" id="KW-0479">Metal-binding</keyword>
<dbReference type="GO" id="GO:0004525">
    <property type="term" value="F:ribonuclease III activity"/>
    <property type="evidence" value="ECO:0007669"/>
    <property type="project" value="UniProtKB-UniRule"/>
</dbReference>
<sequence>MGKKTNNSGKNLSGTRQKKIKHLEKYLNYKFKNLNLLKQALTHSSYANEKTGKNLGNNEKLEFLGDSVLELVISEYLIECYPESLEGVLTKLRAELVNATSLYQKSLELGLGSYLLLGKGEEQSKGREKMSILSDALEAVMGSIFLDSGYRGSRRIIRKLFKNDIEKVTMPESISDFKTLLQEKTQKLYGSTPTYRLLSSDGPDHNRTFHVSVIVKKEVLGTGTGKTKKDAEQMAAKEAAQKISQLNE</sequence>
<evidence type="ECO:0000256" key="5">
    <source>
        <dbReference type="ARBA" id="ARBA00022490"/>
    </source>
</evidence>
<dbReference type="SMART" id="SM00535">
    <property type="entry name" value="RIBOc"/>
    <property type="match status" value="1"/>
</dbReference>
<evidence type="ECO:0000256" key="6">
    <source>
        <dbReference type="ARBA" id="ARBA00022552"/>
    </source>
</evidence>
<dbReference type="PANTHER" id="PTHR11207">
    <property type="entry name" value="RIBONUCLEASE III"/>
    <property type="match status" value="1"/>
</dbReference>
<gene>
    <name evidence="15" type="primary">rnc</name>
    <name evidence="19" type="ORF">A2161_11560</name>
</gene>
<evidence type="ECO:0000256" key="11">
    <source>
        <dbReference type="ARBA" id="ARBA00022759"/>
    </source>
</evidence>
<organism evidence="19 20">
    <name type="scientific">Candidatus Schekmanbacteria bacterium RBG_13_48_7</name>
    <dbReference type="NCBI Taxonomy" id="1817878"/>
    <lineage>
        <taxon>Bacteria</taxon>
        <taxon>Candidatus Schekmaniibacteriota</taxon>
    </lineage>
</organism>
<keyword evidence="5 15" id="KW-0963">Cytoplasm</keyword>
<dbReference type="Gene3D" id="1.10.1520.10">
    <property type="entry name" value="Ribonuclease III domain"/>
    <property type="match status" value="1"/>
</dbReference>
<evidence type="ECO:0000256" key="10">
    <source>
        <dbReference type="ARBA" id="ARBA00022723"/>
    </source>
</evidence>
<evidence type="ECO:0000256" key="1">
    <source>
        <dbReference type="ARBA" id="ARBA00000109"/>
    </source>
</evidence>
<evidence type="ECO:0000313" key="20">
    <source>
        <dbReference type="Proteomes" id="UP000179266"/>
    </source>
</evidence>
<dbReference type="FunFam" id="1.10.1520.10:FF:000001">
    <property type="entry name" value="Ribonuclease 3"/>
    <property type="match status" value="1"/>
</dbReference>
<evidence type="ECO:0000256" key="12">
    <source>
        <dbReference type="ARBA" id="ARBA00022801"/>
    </source>
</evidence>
<dbReference type="PROSITE" id="PS50142">
    <property type="entry name" value="RNASE_3_2"/>
    <property type="match status" value="1"/>
</dbReference>
<evidence type="ECO:0000313" key="19">
    <source>
        <dbReference type="EMBL" id="OGL45842.1"/>
    </source>
</evidence>
<dbReference type="PROSITE" id="PS50137">
    <property type="entry name" value="DS_RBD"/>
    <property type="match status" value="1"/>
</dbReference>
<dbReference type="PROSITE" id="PS00517">
    <property type="entry name" value="RNASE_3_1"/>
    <property type="match status" value="1"/>
</dbReference>
<dbReference type="Pfam" id="PF14622">
    <property type="entry name" value="Ribonucleas_3_3"/>
    <property type="match status" value="1"/>
</dbReference>
<protein>
    <recommendedName>
        <fullName evidence="15">Ribonuclease 3</fullName>
        <ecNumber evidence="15">3.1.26.3</ecNumber>
    </recommendedName>
    <alternativeName>
        <fullName evidence="15">Ribonuclease III</fullName>
        <shortName evidence="15">RNase III</shortName>
    </alternativeName>
</protein>
<feature type="binding site" evidence="15">
    <location>
        <position position="135"/>
    </location>
    <ligand>
        <name>Mg(2+)</name>
        <dbReference type="ChEBI" id="CHEBI:18420"/>
    </ligand>
</feature>
<reference evidence="19 20" key="1">
    <citation type="journal article" date="2016" name="Nat. Commun.">
        <title>Thousands of microbial genomes shed light on interconnected biogeochemical processes in an aquifer system.</title>
        <authorList>
            <person name="Anantharaman K."/>
            <person name="Brown C.T."/>
            <person name="Hug L.A."/>
            <person name="Sharon I."/>
            <person name="Castelle C.J."/>
            <person name="Probst A.J."/>
            <person name="Thomas B.C."/>
            <person name="Singh A."/>
            <person name="Wilkins M.J."/>
            <person name="Karaoz U."/>
            <person name="Brodie E.L."/>
            <person name="Williams K.H."/>
            <person name="Hubbard S.S."/>
            <person name="Banfield J.F."/>
        </authorList>
    </citation>
    <scope>NUCLEOTIDE SEQUENCE [LARGE SCALE GENOMIC DNA]</scope>
</reference>
<keyword evidence="12 15" id="KW-0378">Hydrolase</keyword>
<feature type="active site" evidence="15">
    <location>
        <position position="138"/>
    </location>
</feature>
<keyword evidence="9 15" id="KW-0540">Nuclease</keyword>
<dbReference type="HAMAP" id="MF_00104">
    <property type="entry name" value="RNase_III"/>
    <property type="match status" value="1"/>
</dbReference>
<evidence type="ECO:0000256" key="8">
    <source>
        <dbReference type="ARBA" id="ARBA00022694"/>
    </source>
</evidence>
<dbReference type="GO" id="GO:0006397">
    <property type="term" value="P:mRNA processing"/>
    <property type="evidence" value="ECO:0007669"/>
    <property type="project" value="UniProtKB-UniRule"/>
</dbReference>
<dbReference type="Gene3D" id="3.30.160.20">
    <property type="match status" value="1"/>
</dbReference>
<evidence type="ECO:0000256" key="3">
    <source>
        <dbReference type="ARBA" id="ARBA00010183"/>
    </source>
</evidence>
<dbReference type="InterPro" id="IPR014720">
    <property type="entry name" value="dsRBD_dom"/>
</dbReference>
<feature type="region of interest" description="Disordered" evidence="16">
    <location>
        <begin position="225"/>
        <end position="248"/>
    </location>
</feature>
<keyword evidence="13 15" id="KW-0460">Magnesium</keyword>
<comment type="catalytic activity">
    <reaction evidence="1 15">
        <text>Endonucleolytic cleavage to 5'-phosphomonoester.</text>
        <dbReference type="EC" id="3.1.26.3"/>
    </reaction>
</comment>
<feature type="domain" description="RNase III" evidence="18">
    <location>
        <begin position="20"/>
        <end position="149"/>
    </location>
</feature>
<dbReference type="GO" id="GO:0042802">
    <property type="term" value="F:identical protein binding"/>
    <property type="evidence" value="ECO:0007669"/>
    <property type="project" value="UniProtKB-ARBA"/>
</dbReference>
<feature type="binding site" evidence="15">
    <location>
        <position position="62"/>
    </location>
    <ligand>
        <name>Mg(2+)</name>
        <dbReference type="ChEBI" id="CHEBI:18420"/>
    </ligand>
</feature>
<dbReference type="Pfam" id="PF00035">
    <property type="entry name" value="dsrm"/>
    <property type="match status" value="1"/>
</dbReference>
<dbReference type="SUPFAM" id="SSF54768">
    <property type="entry name" value="dsRNA-binding domain-like"/>
    <property type="match status" value="1"/>
</dbReference>
<comment type="subunit">
    <text evidence="4 15">Homodimer.</text>
</comment>
<evidence type="ECO:0000259" key="18">
    <source>
        <dbReference type="PROSITE" id="PS50142"/>
    </source>
</evidence>
<comment type="function">
    <text evidence="15">Digests double-stranded RNA. Involved in the processing of primary rRNA transcript to yield the immediate precursors to the large and small rRNAs (23S and 16S). Processes some mRNAs, and tRNAs when they are encoded in the rRNA operon. Processes pre-crRNA and tracrRNA of type II CRISPR loci if present in the organism.</text>
</comment>
<evidence type="ECO:0000256" key="4">
    <source>
        <dbReference type="ARBA" id="ARBA00011738"/>
    </source>
</evidence>
<evidence type="ECO:0000256" key="15">
    <source>
        <dbReference type="HAMAP-Rule" id="MF_00104"/>
    </source>
</evidence>
<keyword evidence="14 15" id="KW-0694">RNA-binding</keyword>
<accession>A0A1F7RWB6</accession>
<keyword evidence="7 15" id="KW-0507">mRNA processing</keyword>
<dbReference type="CDD" id="cd10845">
    <property type="entry name" value="DSRM_RNAse_III_family"/>
    <property type="match status" value="1"/>
</dbReference>
<dbReference type="EMBL" id="MGDD01000158">
    <property type="protein sequence ID" value="OGL45842.1"/>
    <property type="molecule type" value="Genomic_DNA"/>
</dbReference>
<dbReference type="AlphaFoldDB" id="A0A1F7RWB6"/>
<evidence type="ECO:0000256" key="7">
    <source>
        <dbReference type="ARBA" id="ARBA00022664"/>
    </source>
</evidence>
<comment type="subcellular location">
    <subcellularLocation>
        <location evidence="2 15">Cytoplasm</location>
    </subcellularLocation>
</comment>
<dbReference type="CDD" id="cd00593">
    <property type="entry name" value="RIBOc"/>
    <property type="match status" value="1"/>
</dbReference>
<dbReference type="InterPro" id="IPR011907">
    <property type="entry name" value="RNase_III"/>
</dbReference>
<name>A0A1F7RWB6_9BACT</name>
<evidence type="ECO:0000259" key="17">
    <source>
        <dbReference type="PROSITE" id="PS50137"/>
    </source>
</evidence>
<keyword evidence="15" id="KW-0699">rRNA-binding</keyword>
<dbReference type="GO" id="GO:0003725">
    <property type="term" value="F:double-stranded RNA binding"/>
    <property type="evidence" value="ECO:0007669"/>
    <property type="project" value="TreeGrafter"/>
</dbReference>
<dbReference type="SMART" id="SM00358">
    <property type="entry name" value="DSRM"/>
    <property type="match status" value="1"/>
</dbReference>
<comment type="caution">
    <text evidence="19">The sequence shown here is derived from an EMBL/GenBank/DDBJ whole genome shotgun (WGS) entry which is preliminary data.</text>
</comment>
<dbReference type="NCBIfam" id="TIGR02191">
    <property type="entry name" value="RNaseIII"/>
    <property type="match status" value="1"/>
</dbReference>
<evidence type="ECO:0000256" key="13">
    <source>
        <dbReference type="ARBA" id="ARBA00022842"/>
    </source>
</evidence>
<dbReference type="InterPro" id="IPR000999">
    <property type="entry name" value="RNase_III_dom"/>
</dbReference>
<feature type="active site" evidence="15">
    <location>
        <position position="66"/>
    </location>
</feature>
<dbReference type="InterPro" id="IPR036389">
    <property type="entry name" value="RNase_III_sf"/>
</dbReference>
<dbReference type="PANTHER" id="PTHR11207:SF0">
    <property type="entry name" value="RIBONUCLEASE 3"/>
    <property type="match status" value="1"/>
</dbReference>
<dbReference type="FunFam" id="3.30.160.20:FF:000003">
    <property type="entry name" value="Ribonuclease 3"/>
    <property type="match status" value="1"/>
</dbReference>
<comment type="cofactor">
    <cofactor evidence="15">
        <name>Mg(2+)</name>
        <dbReference type="ChEBI" id="CHEBI:18420"/>
    </cofactor>
</comment>
<dbReference type="SUPFAM" id="SSF69065">
    <property type="entry name" value="RNase III domain-like"/>
    <property type="match status" value="1"/>
</dbReference>
<proteinExistence type="inferred from homology"/>
<evidence type="ECO:0000256" key="9">
    <source>
        <dbReference type="ARBA" id="ARBA00022722"/>
    </source>
</evidence>
<dbReference type="GO" id="GO:0010468">
    <property type="term" value="P:regulation of gene expression"/>
    <property type="evidence" value="ECO:0007669"/>
    <property type="project" value="TreeGrafter"/>
</dbReference>
<dbReference type="GO" id="GO:0019843">
    <property type="term" value="F:rRNA binding"/>
    <property type="evidence" value="ECO:0007669"/>
    <property type="project" value="UniProtKB-KW"/>
</dbReference>
<feature type="binding site" evidence="15">
    <location>
        <position position="138"/>
    </location>
    <ligand>
        <name>Mg(2+)</name>
        <dbReference type="ChEBI" id="CHEBI:18420"/>
    </ligand>
</feature>